<name>A0A6B1FBU1_9SYNE</name>
<protein>
    <submittedName>
        <fullName evidence="2">Uncharacterized protein</fullName>
    </submittedName>
</protein>
<organism evidence="2">
    <name type="scientific">Synechococcus sp. SB0676_bin_10</name>
    <dbReference type="NCBI Taxonomy" id="2604869"/>
    <lineage>
        <taxon>Bacteria</taxon>
        <taxon>Bacillati</taxon>
        <taxon>Cyanobacteriota</taxon>
        <taxon>Cyanophyceae</taxon>
        <taxon>Synechococcales</taxon>
        <taxon>Synechococcaceae</taxon>
        <taxon>Synechococcus</taxon>
    </lineage>
</organism>
<accession>A0A6B1FBU1</accession>
<keyword evidence="1" id="KW-0472">Membrane</keyword>
<sequence>MASRNLANLDLKAKIKAASEKAARGFEATGKGAVTAASHAVKTAGETMTTASSTVGEAVTSAGKGAATAAGQAVKMAGAIAAAGGAATSGAWATAGGAIAASLSKFNDLALDPHLVTRITSAHHHHGVAVADLVNKLPGELERYGTDAVNNFLNKGHGDASGKHWSHIQSQKHHPELADKAANAIWEDGSTNMSRGAQDMTWQERAHASFDNHVDGLFAAAQTPEFWQRTLGNALEAGVYAAAISAVDQLLIHRDDLVNGSHEQRKATLLTIVKTSGLSAAGALPVSIFMAIALMLIPSLTVVMGPLGMIGAAGLGIRLITSMVNNPTQQEKDAIRQLQGWLEPVPVFGPSPG</sequence>
<proteinExistence type="predicted"/>
<comment type="caution">
    <text evidence="2">The sequence shown here is derived from an EMBL/GenBank/DDBJ whole genome shotgun (WGS) entry which is preliminary data.</text>
</comment>
<keyword evidence="1" id="KW-1133">Transmembrane helix</keyword>
<gene>
    <name evidence="2" type="ORF">F4162_01955</name>
</gene>
<feature type="transmembrane region" description="Helical" evidence="1">
    <location>
        <begin position="303"/>
        <end position="321"/>
    </location>
</feature>
<dbReference type="AlphaFoldDB" id="A0A6B1FBU1"/>
<keyword evidence="1" id="KW-0812">Transmembrane</keyword>
<evidence type="ECO:0000256" key="1">
    <source>
        <dbReference type="SAM" id="Phobius"/>
    </source>
</evidence>
<feature type="transmembrane region" description="Helical" evidence="1">
    <location>
        <begin position="275"/>
        <end position="297"/>
    </location>
</feature>
<dbReference type="EMBL" id="VYDO01000074">
    <property type="protein sequence ID" value="MYG37782.1"/>
    <property type="molecule type" value="Genomic_DNA"/>
</dbReference>
<evidence type="ECO:0000313" key="2">
    <source>
        <dbReference type="EMBL" id="MYG37782.1"/>
    </source>
</evidence>
<reference evidence="2" key="1">
    <citation type="submission" date="2019-09" db="EMBL/GenBank/DDBJ databases">
        <title>Characterisation of the sponge microbiome using genome-centric metagenomics.</title>
        <authorList>
            <person name="Engelberts J.P."/>
            <person name="Robbins S.J."/>
            <person name="De Goeij J.M."/>
            <person name="Aranda M."/>
            <person name="Bell S.C."/>
            <person name="Webster N.S."/>
        </authorList>
    </citation>
    <scope>NUCLEOTIDE SEQUENCE</scope>
    <source>
        <strain evidence="2">SB0676_bin_10</strain>
    </source>
</reference>